<dbReference type="AlphaFoldDB" id="A0A6B2H011"/>
<proteinExistence type="predicted"/>
<comment type="caution">
    <text evidence="1">The sequence shown here is derived from an EMBL/GenBank/DDBJ whole genome shotgun (WGS) entry which is preliminary data.</text>
</comment>
<protein>
    <submittedName>
        <fullName evidence="1">Uncharacterized protein</fullName>
    </submittedName>
</protein>
<sequence>MMRKVILLTLFILGSEYSYSQNLLYKSSEQISAQFGEPNDYWKGLVVYEIQSSDDWLGKYSNRLFIRYAPTNKVWDYTWNFSDRASYENAVNTLRYKSTYVKAIKYHYFYKQGEFGFIATEENGFQIKICSSVDLDLHIARMEGNLDKYRVKTN</sequence>
<name>A0A6B2H011_9BACT</name>
<evidence type="ECO:0000313" key="1">
    <source>
        <dbReference type="EMBL" id="NDK56415.1"/>
    </source>
</evidence>
<accession>A0A6B2H011</accession>
<reference evidence="1 2" key="1">
    <citation type="submission" date="2020-01" db="EMBL/GenBank/DDBJ databases">
        <authorList>
            <person name="Kim M.K."/>
        </authorList>
    </citation>
    <scope>NUCLEOTIDE SEQUENCE [LARGE SCALE GENOMIC DNA]</scope>
    <source>
        <strain evidence="1 2">BT213</strain>
    </source>
</reference>
<organism evidence="1 2">
    <name type="scientific">Pontibacter fetidus</name>
    <dbReference type="NCBI Taxonomy" id="2700082"/>
    <lineage>
        <taxon>Bacteria</taxon>
        <taxon>Pseudomonadati</taxon>
        <taxon>Bacteroidota</taxon>
        <taxon>Cytophagia</taxon>
        <taxon>Cytophagales</taxon>
        <taxon>Hymenobacteraceae</taxon>
        <taxon>Pontibacter</taxon>
    </lineage>
</organism>
<evidence type="ECO:0000313" key="2">
    <source>
        <dbReference type="Proteomes" id="UP000478546"/>
    </source>
</evidence>
<dbReference type="Proteomes" id="UP000478546">
    <property type="component" value="Unassembled WGS sequence"/>
</dbReference>
<dbReference type="RefSeq" id="WP_162346470.1">
    <property type="nucleotide sequence ID" value="NZ_JAAEAA010000012.1"/>
</dbReference>
<gene>
    <name evidence="1" type="ORF">GWO68_10830</name>
</gene>
<dbReference type="EMBL" id="JAAEAA010000012">
    <property type="protein sequence ID" value="NDK56415.1"/>
    <property type="molecule type" value="Genomic_DNA"/>
</dbReference>
<keyword evidence="2" id="KW-1185">Reference proteome</keyword>